<feature type="region of interest" description="Disordered" evidence="1">
    <location>
        <begin position="29"/>
        <end position="96"/>
    </location>
</feature>
<dbReference type="AlphaFoldDB" id="A0A7Y6NMB9"/>
<proteinExistence type="predicted"/>
<evidence type="ECO:0000256" key="1">
    <source>
        <dbReference type="SAM" id="MobiDB-lite"/>
    </source>
</evidence>
<dbReference type="EMBL" id="JABWMJ010000003">
    <property type="protein sequence ID" value="NUZ05836.1"/>
    <property type="molecule type" value="Genomic_DNA"/>
</dbReference>
<comment type="caution">
    <text evidence="2">The sequence shown here is derived from an EMBL/GenBank/DDBJ whole genome shotgun (WGS) entry which is preliminary data.</text>
</comment>
<evidence type="ECO:0000313" key="3">
    <source>
        <dbReference type="Proteomes" id="UP000529637"/>
    </source>
</evidence>
<organism evidence="2 3">
    <name type="scientific">Piscinibacter koreensis</name>
    <dbReference type="NCBI Taxonomy" id="2742824"/>
    <lineage>
        <taxon>Bacteria</taxon>
        <taxon>Pseudomonadati</taxon>
        <taxon>Pseudomonadota</taxon>
        <taxon>Betaproteobacteria</taxon>
        <taxon>Burkholderiales</taxon>
        <taxon>Sphaerotilaceae</taxon>
        <taxon>Piscinibacter</taxon>
    </lineage>
</organism>
<accession>A0A7Y6NMB9</accession>
<reference evidence="2 3" key="1">
    <citation type="submission" date="2020-06" db="EMBL/GenBank/DDBJ databases">
        <title>Schlegella sp. ID0723 isolated from air conditioner.</title>
        <authorList>
            <person name="Kim D.Y."/>
            <person name="Kim D.-U."/>
        </authorList>
    </citation>
    <scope>NUCLEOTIDE SEQUENCE [LARGE SCALE GENOMIC DNA]</scope>
    <source>
        <strain evidence="2 3">ID0723</strain>
    </source>
</reference>
<gene>
    <name evidence="2" type="ORF">HQN59_08670</name>
</gene>
<evidence type="ECO:0000313" key="2">
    <source>
        <dbReference type="EMBL" id="NUZ05836.1"/>
    </source>
</evidence>
<feature type="compositionally biased region" description="Basic and acidic residues" evidence="1">
    <location>
        <begin position="45"/>
        <end position="66"/>
    </location>
</feature>
<name>A0A7Y6NMB9_9BURK</name>
<keyword evidence="3" id="KW-1185">Reference proteome</keyword>
<dbReference type="RefSeq" id="WP_176068152.1">
    <property type="nucleotide sequence ID" value="NZ_JABWMJ010000003.1"/>
</dbReference>
<dbReference type="Proteomes" id="UP000529637">
    <property type="component" value="Unassembled WGS sequence"/>
</dbReference>
<sequence>MNDPTLKPDTTTAAEPPRTYQELLDEAIEETFPASDPISPSAAMHAERRTSTRKDEVDWKLEHHSSQDAPARAPEDTAGGSAAAGQTAPDPDPNAN</sequence>
<protein>
    <submittedName>
        <fullName evidence="2">Uncharacterized protein</fullName>
    </submittedName>
</protein>